<feature type="transmembrane region" description="Helical" evidence="1">
    <location>
        <begin position="6"/>
        <end position="28"/>
    </location>
</feature>
<organism evidence="2 3">
    <name type="scientific">Bacillus selenitireducens (strain ATCC 700615 / DSM 15326 / MLS10)</name>
    <dbReference type="NCBI Taxonomy" id="439292"/>
    <lineage>
        <taxon>Bacteria</taxon>
        <taxon>Bacillati</taxon>
        <taxon>Bacillota</taxon>
        <taxon>Bacilli</taxon>
        <taxon>Bacillales</taxon>
        <taxon>Bacillaceae</taxon>
        <taxon>Salisediminibacterium</taxon>
    </lineage>
</organism>
<dbReference type="EMBL" id="CP001791">
    <property type="protein sequence ID" value="ADI00701.1"/>
    <property type="molecule type" value="Genomic_DNA"/>
</dbReference>
<gene>
    <name evidence="2" type="ordered locus">Bsel_3219</name>
</gene>
<sequence length="160" mass="17900">MKSKGLIVFGIVGLFAMNFMLITIYNVFTASDFDLSAAADHYVENEGQLSGITVDERVYWEGDRQAFSYLAHEGEVTVIFFKENLFGWTGEAHWLGASRLQEPVTLGDEGLVTGVMPDNRDGVTVNGREPDFVDVGERTVWVVDFEGEDFPETVDVNYEN</sequence>
<evidence type="ECO:0000313" key="3">
    <source>
        <dbReference type="Proteomes" id="UP000000271"/>
    </source>
</evidence>
<name>D6Y1B4_BACIE</name>
<keyword evidence="1" id="KW-0812">Transmembrane</keyword>
<keyword evidence="1" id="KW-0472">Membrane</keyword>
<keyword evidence="1" id="KW-1133">Transmembrane helix</keyword>
<dbReference type="KEGG" id="bse:Bsel_3219"/>
<dbReference type="Proteomes" id="UP000000271">
    <property type="component" value="Chromosome"/>
</dbReference>
<proteinExistence type="predicted"/>
<accession>D6Y1B4</accession>
<keyword evidence="3" id="KW-1185">Reference proteome</keyword>
<reference evidence="2" key="1">
    <citation type="submission" date="2009-10" db="EMBL/GenBank/DDBJ databases">
        <title>Complete sequence of Bacillus selenitireducens MLS10.</title>
        <authorList>
            <consortium name="US DOE Joint Genome Institute"/>
            <person name="Lucas S."/>
            <person name="Copeland A."/>
            <person name="Lapidus A."/>
            <person name="Glavina del Rio T."/>
            <person name="Dalin E."/>
            <person name="Tice H."/>
            <person name="Bruce D."/>
            <person name="Goodwin L."/>
            <person name="Pitluck S."/>
            <person name="Sims D."/>
            <person name="Brettin T."/>
            <person name="Detter J.C."/>
            <person name="Han C."/>
            <person name="Larimer F."/>
            <person name="Land M."/>
            <person name="Hauser L."/>
            <person name="Kyrpides N."/>
            <person name="Ovchinnikova G."/>
            <person name="Stolz J."/>
        </authorList>
    </citation>
    <scope>NUCLEOTIDE SEQUENCE [LARGE SCALE GENOMIC DNA]</scope>
    <source>
        <strain evidence="2">MLS10</strain>
    </source>
</reference>
<protein>
    <submittedName>
        <fullName evidence="2">Uncharacterized protein</fullName>
    </submittedName>
</protein>
<dbReference type="AlphaFoldDB" id="D6Y1B4"/>
<dbReference type="STRING" id="439292.Bsel_3219"/>
<dbReference type="OrthoDB" id="2988929at2"/>
<dbReference type="RefSeq" id="WP_013174105.1">
    <property type="nucleotide sequence ID" value="NC_014219.1"/>
</dbReference>
<evidence type="ECO:0000313" key="2">
    <source>
        <dbReference type="EMBL" id="ADI00701.1"/>
    </source>
</evidence>
<dbReference type="HOGENOM" id="CLU_1648759_0_0_9"/>
<evidence type="ECO:0000256" key="1">
    <source>
        <dbReference type="SAM" id="Phobius"/>
    </source>
</evidence>